<evidence type="ECO:0000313" key="3">
    <source>
        <dbReference type="EMBL" id="MFC0677203.1"/>
    </source>
</evidence>
<evidence type="ECO:0000256" key="2">
    <source>
        <dbReference type="SAM" id="SignalP"/>
    </source>
</evidence>
<dbReference type="EMBL" id="JBHLTG010000001">
    <property type="protein sequence ID" value="MFC0677203.1"/>
    <property type="molecule type" value="Genomic_DNA"/>
</dbReference>
<evidence type="ECO:0000313" key="4">
    <source>
        <dbReference type="Proteomes" id="UP001589896"/>
    </source>
</evidence>
<feature type="compositionally biased region" description="Pro residues" evidence="1">
    <location>
        <begin position="51"/>
        <end position="63"/>
    </location>
</feature>
<gene>
    <name evidence="3" type="ORF">ACFFGH_04955</name>
</gene>
<accession>A0ABV6RMS9</accession>
<evidence type="ECO:0000256" key="1">
    <source>
        <dbReference type="SAM" id="MobiDB-lite"/>
    </source>
</evidence>
<keyword evidence="2" id="KW-0732">Signal</keyword>
<reference evidence="3 4" key="1">
    <citation type="submission" date="2024-09" db="EMBL/GenBank/DDBJ databases">
        <authorList>
            <person name="Sun Q."/>
            <person name="Mori K."/>
        </authorList>
    </citation>
    <scope>NUCLEOTIDE SEQUENCE [LARGE SCALE GENOMIC DNA]</scope>
    <source>
        <strain evidence="3 4">KCTC 23076</strain>
    </source>
</reference>
<dbReference type="PROSITE" id="PS51257">
    <property type="entry name" value="PROKAR_LIPOPROTEIN"/>
    <property type="match status" value="1"/>
</dbReference>
<sequence>MRVLSRFFAPLLIATLLGAGCAAPPPDSAALAGAPGTEDARAATPPARTRPAPPMSDPLPPQQVPDIRPTGAAAPSDSPTLAALDRSCRTSADCAVKDVGSCCGYKPACLNTNAKPDPGAVKAQCAQQGMVSTCGFEEIQSCACVQGRCESADAGAAIR</sequence>
<evidence type="ECO:0008006" key="5">
    <source>
        <dbReference type="Google" id="ProtNLM"/>
    </source>
</evidence>
<comment type="caution">
    <text evidence="3">The sequence shown here is derived from an EMBL/GenBank/DDBJ whole genome shotgun (WGS) entry which is preliminary data.</text>
</comment>
<proteinExistence type="predicted"/>
<feature type="chain" id="PRO_5047105944" description="Secreted protein" evidence="2">
    <location>
        <begin position="30"/>
        <end position="159"/>
    </location>
</feature>
<keyword evidence="4" id="KW-1185">Reference proteome</keyword>
<organism evidence="3 4">
    <name type="scientific">Lysobacter korlensis</name>
    <dbReference type="NCBI Taxonomy" id="553636"/>
    <lineage>
        <taxon>Bacteria</taxon>
        <taxon>Pseudomonadati</taxon>
        <taxon>Pseudomonadota</taxon>
        <taxon>Gammaproteobacteria</taxon>
        <taxon>Lysobacterales</taxon>
        <taxon>Lysobacteraceae</taxon>
        <taxon>Lysobacter</taxon>
    </lineage>
</organism>
<name>A0ABV6RMS9_9GAMM</name>
<protein>
    <recommendedName>
        <fullName evidence="5">Secreted protein</fullName>
    </recommendedName>
</protein>
<dbReference type="Proteomes" id="UP001589896">
    <property type="component" value="Unassembled WGS sequence"/>
</dbReference>
<dbReference type="RefSeq" id="WP_386665376.1">
    <property type="nucleotide sequence ID" value="NZ_JBHLTG010000001.1"/>
</dbReference>
<feature type="signal peptide" evidence="2">
    <location>
        <begin position="1"/>
        <end position="29"/>
    </location>
</feature>
<feature type="region of interest" description="Disordered" evidence="1">
    <location>
        <begin position="29"/>
        <end position="80"/>
    </location>
</feature>